<dbReference type="Proteomes" id="UP000757435">
    <property type="component" value="Unassembled WGS sequence"/>
</dbReference>
<reference evidence="1" key="2">
    <citation type="journal article" date="2022" name="Microbiol. Resour. Announc.">
        <title>Metagenome Sequencing to Explore Phylogenomics of Terrestrial Cyanobacteria.</title>
        <authorList>
            <person name="Ward R.D."/>
            <person name="Stajich J.E."/>
            <person name="Johansen J.R."/>
            <person name="Huntemann M."/>
            <person name="Clum A."/>
            <person name="Foster B."/>
            <person name="Foster B."/>
            <person name="Roux S."/>
            <person name="Palaniappan K."/>
            <person name="Varghese N."/>
            <person name="Mukherjee S."/>
            <person name="Reddy T.B.K."/>
            <person name="Daum C."/>
            <person name="Copeland A."/>
            <person name="Chen I.A."/>
            <person name="Ivanova N.N."/>
            <person name="Kyrpides N.C."/>
            <person name="Shapiro N."/>
            <person name="Eloe-Fadrosh E.A."/>
            <person name="Pietrasiak N."/>
        </authorList>
    </citation>
    <scope>NUCLEOTIDE SEQUENCE</scope>
    <source>
        <strain evidence="1">UHER 2000/2452</strain>
    </source>
</reference>
<sequence>MQPFSVTLRDKTYTASDPTSREMRVLASVFFKGESERDRIQSLMDSISGSNPFEFDLNDPNDLQRATVVLIVRMDSPAVQASLAHVLRSLFPDLPESLVNHRLIYAPNGEQEVKTVWKLDDDEAPALVLEALKHLQAEHDLQNEQDAKLWTEKAEPQGFAVAAKPKRTRKLKAA</sequence>
<gene>
    <name evidence="1" type="ORF">KME15_19945</name>
</gene>
<protein>
    <submittedName>
        <fullName evidence="1">Uncharacterized protein</fullName>
    </submittedName>
</protein>
<accession>A0A951QFF6</accession>
<name>A0A951QFF6_9CYAN</name>
<comment type="caution">
    <text evidence="1">The sequence shown here is derived from an EMBL/GenBank/DDBJ whole genome shotgun (WGS) entry which is preliminary data.</text>
</comment>
<organism evidence="1 2">
    <name type="scientific">Drouetiella hepatica Uher 2000/2452</name>
    <dbReference type="NCBI Taxonomy" id="904376"/>
    <lineage>
        <taxon>Bacteria</taxon>
        <taxon>Bacillati</taxon>
        <taxon>Cyanobacteriota</taxon>
        <taxon>Cyanophyceae</taxon>
        <taxon>Oculatellales</taxon>
        <taxon>Oculatellaceae</taxon>
        <taxon>Drouetiella</taxon>
    </lineage>
</organism>
<reference evidence="1" key="1">
    <citation type="submission" date="2021-05" db="EMBL/GenBank/DDBJ databases">
        <authorList>
            <person name="Pietrasiak N."/>
            <person name="Ward R."/>
            <person name="Stajich J.E."/>
            <person name="Kurbessoian T."/>
        </authorList>
    </citation>
    <scope>NUCLEOTIDE SEQUENCE</scope>
    <source>
        <strain evidence="1">UHER 2000/2452</strain>
    </source>
</reference>
<proteinExistence type="predicted"/>
<evidence type="ECO:0000313" key="2">
    <source>
        <dbReference type="Proteomes" id="UP000757435"/>
    </source>
</evidence>
<dbReference type="AlphaFoldDB" id="A0A951QFF6"/>
<dbReference type="EMBL" id="JAHHHD010000028">
    <property type="protein sequence ID" value="MBW4660954.1"/>
    <property type="molecule type" value="Genomic_DNA"/>
</dbReference>
<evidence type="ECO:0000313" key="1">
    <source>
        <dbReference type="EMBL" id="MBW4660954.1"/>
    </source>
</evidence>